<dbReference type="OrthoDB" id="7729168at2759"/>
<organism evidence="1 2">
    <name type="scientific">Fistulifera solaris</name>
    <name type="common">Oleaginous diatom</name>
    <dbReference type="NCBI Taxonomy" id="1519565"/>
    <lineage>
        <taxon>Eukaryota</taxon>
        <taxon>Sar</taxon>
        <taxon>Stramenopiles</taxon>
        <taxon>Ochrophyta</taxon>
        <taxon>Bacillariophyta</taxon>
        <taxon>Bacillariophyceae</taxon>
        <taxon>Bacillariophycidae</taxon>
        <taxon>Naviculales</taxon>
        <taxon>Naviculaceae</taxon>
        <taxon>Fistulifera</taxon>
    </lineage>
</organism>
<comment type="caution">
    <text evidence="1">The sequence shown here is derived from an EMBL/GenBank/DDBJ whole genome shotgun (WGS) entry which is preliminary data.</text>
</comment>
<evidence type="ECO:0000313" key="2">
    <source>
        <dbReference type="Proteomes" id="UP000198406"/>
    </source>
</evidence>
<sequence>MTGDQLQCCYREQVAYAFYERFRLPKLYKYASSGNNWDLIPARCRSHPKETAYVHKYPPHDTALHRLLRHSTRCADETTRSYMQEWKRKAVESILEANHSITSVKDAFGRTALHIVCMELYVTSGNDETVNSNSDTAIAMRIVDANRSVVQLADTMEWRTPLHYLMARHDCIPLALLSQLLEFAPQAVEMKDTTSETPLDIFRRREAEISNATSVRKVFASSQIEL</sequence>
<evidence type="ECO:0000313" key="1">
    <source>
        <dbReference type="EMBL" id="GAX13268.1"/>
    </source>
</evidence>
<dbReference type="AlphaFoldDB" id="A0A1Z5JHL6"/>
<keyword evidence="2" id="KW-1185">Reference proteome</keyword>
<proteinExistence type="predicted"/>
<dbReference type="InParanoid" id="A0A1Z5JHL6"/>
<name>A0A1Z5JHL6_FISSO</name>
<dbReference type="InterPro" id="IPR036770">
    <property type="entry name" value="Ankyrin_rpt-contain_sf"/>
</dbReference>
<dbReference type="EMBL" id="BDSP01000061">
    <property type="protein sequence ID" value="GAX13268.1"/>
    <property type="molecule type" value="Genomic_DNA"/>
</dbReference>
<dbReference type="Gene3D" id="1.25.40.20">
    <property type="entry name" value="Ankyrin repeat-containing domain"/>
    <property type="match status" value="1"/>
</dbReference>
<reference evidence="1 2" key="1">
    <citation type="journal article" date="2015" name="Plant Cell">
        <title>Oil accumulation by the oleaginous diatom Fistulifera solaris as revealed by the genome and transcriptome.</title>
        <authorList>
            <person name="Tanaka T."/>
            <person name="Maeda Y."/>
            <person name="Veluchamy A."/>
            <person name="Tanaka M."/>
            <person name="Abida H."/>
            <person name="Marechal E."/>
            <person name="Bowler C."/>
            <person name="Muto M."/>
            <person name="Sunaga Y."/>
            <person name="Tanaka M."/>
            <person name="Yoshino T."/>
            <person name="Taniguchi T."/>
            <person name="Fukuda Y."/>
            <person name="Nemoto M."/>
            <person name="Matsumoto M."/>
            <person name="Wong P.S."/>
            <person name="Aburatani S."/>
            <person name="Fujibuchi W."/>
        </authorList>
    </citation>
    <scope>NUCLEOTIDE SEQUENCE [LARGE SCALE GENOMIC DNA]</scope>
    <source>
        <strain evidence="1 2">JPCC DA0580</strain>
    </source>
</reference>
<protein>
    <submittedName>
        <fullName evidence="1">Uncharacterized protein</fullName>
    </submittedName>
</protein>
<accession>A0A1Z5JHL6</accession>
<gene>
    <name evidence="1" type="ORF">FisN_17Hu206</name>
</gene>
<dbReference type="Proteomes" id="UP000198406">
    <property type="component" value="Unassembled WGS sequence"/>
</dbReference>